<sequence>MMSTAELVTKQGESPDQRTSTLINQELNKRCQGKSIGQLTPIDIAKFTGYTQKYTQNDHISLNSVYYEFQNKINTITNADSSQILKVPPDLLLEIAAIYLALQDAPSTVPEKKQPSIPLTQQPPYGQLLPQQPDNQYPPSLDQYNNRMYPNMHHGHHQHHPPNYSADTHQNPPPPY</sequence>
<evidence type="ECO:0000313" key="3">
    <source>
        <dbReference type="EMBL" id="CAF1263465.1"/>
    </source>
</evidence>
<evidence type="ECO:0000313" key="6">
    <source>
        <dbReference type="Proteomes" id="UP000663829"/>
    </source>
</evidence>
<evidence type="ECO:0000313" key="4">
    <source>
        <dbReference type="EMBL" id="CAF3841937.1"/>
    </source>
</evidence>
<dbReference type="EMBL" id="CAJOBC010019735">
    <property type="protein sequence ID" value="CAF4043184.1"/>
    <property type="molecule type" value="Genomic_DNA"/>
</dbReference>
<dbReference type="Proteomes" id="UP000663829">
    <property type="component" value="Unassembled WGS sequence"/>
</dbReference>
<name>A0A815B2M7_9BILA</name>
<proteinExistence type="predicted"/>
<feature type="compositionally biased region" description="Low complexity" evidence="1">
    <location>
        <begin position="118"/>
        <end position="133"/>
    </location>
</feature>
<feature type="region of interest" description="Disordered" evidence="1">
    <location>
        <begin position="107"/>
        <end position="176"/>
    </location>
</feature>
<organism evidence="3 6">
    <name type="scientific">Didymodactylos carnosus</name>
    <dbReference type="NCBI Taxonomy" id="1234261"/>
    <lineage>
        <taxon>Eukaryota</taxon>
        <taxon>Metazoa</taxon>
        <taxon>Spiralia</taxon>
        <taxon>Gnathifera</taxon>
        <taxon>Rotifera</taxon>
        <taxon>Eurotatoria</taxon>
        <taxon>Bdelloidea</taxon>
        <taxon>Philodinida</taxon>
        <taxon>Philodinidae</taxon>
        <taxon>Didymodactylos</taxon>
    </lineage>
</organism>
<protein>
    <submittedName>
        <fullName evidence="3">Uncharacterized protein</fullName>
    </submittedName>
</protein>
<comment type="caution">
    <text evidence="3">The sequence shown here is derived from an EMBL/GenBank/DDBJ whole genome shotgun (WGS) entry which is preliminary data.</text>
</comment>
<evidence type="ECO:0000313" key="5">
    <source>
        <dbReference type="EMBL" id="CAF4043184.1"/>
    </source>
</evidence>
<reference evidence="3" key="1">
    <citation type="submission" date="2021-02" db="EMBL/GenBank/DDBJ databases">
        <authorList>
            <person name="Nowell W R."/>
        </authorList>
    </citation>
    <scope>NUCLEOTIDE SEQUENCE</scope>
</reference>
<evidence type="ECO:0000256" key="1">
    <source>
        <dbReference type="SAM" id="MobiDB-lite"/>
    </source>
</evidence>
<keyword evidence="6" id="KW-1185">Reference proteome</keyword>
<dbReference type="EMBL" id="CAJNOQ010010877">
    <property type="protein sequence ID" value="CAF1263465.1"/>
    <property type="molecule type" value="Genomic_DNA"/>
</dbReference>
<dbReference type="EMBL" id="CAJOBA010009020">
    <property type="protein sequence ID" value="CAF3841937.1"/>
    <property type="molecule type" value="Genomic_DNA"/>
</dbReference>
<accession>A0A815B2M7</accession>
<dbReference type="Proteomes" id="UP000681722">
    <property type="component" value="Unassembled WGS sequence"/>
</dbReference>
<dbReference type="Proteomes" id="UP000682733">
    <property type="component" value="Unassembled WGS sequence"/>
</dbReference>
<feature type="compositionally biased region" description="Polar residues" evidence="1">
    <location>
        <begin position="134"/>
        <end position="148"/>
    </location>
</feature>
<dbReference type="Proteomes" id="UP000677228">
    <property type="component" value="Unassembled WGS sequence"/>
</dbReference>
<dbReference type="EMBL" id="CAJNOK010009004">
    <property type="protein sequence ID" value="CAF1078509.1"/>
    <property type="molecule type" value="Genomic_DNA"/>
</dbReference>
<dbReference type="AlphaFoldDB" id="A0A815B2M7"/>
<gene>
    <name evidence="3" type="ORF">GPM918_LOCUS26724</name>
    <name evidence="2" type="ORF">OVA965_LOCUS18246</name>
    <name evidence="5" type="ORF">SRO942_LOCUS26925</name>
    <name evidence="4" type="ORF">TMI583_LOCUS18258</name>
</gene>
<evidence type="ECO:0000313" key="2">
    <source>
        <dbReference type="EMBL" id="CAF1078509.1"/>
    </source>
</evidence>